<feature type="chain" id="PRO_5027678045" description="DUF3747 domain-containing protein" evidence="1">
    <location>
        <begin position="19"/>
        <end position="268"/>
    </location>
</feature>
<keyword evidence="3" id="KW-1185">Reference proteome</keyword>
<protein>
    <recommendedName>
        <fullName evidence="4">DUF3747 domain-containing protein</fullName>
    </recommendedName>
</protein>
<organism evidence="2 3">
    <name type="scientific">Thermosynechococcus sichuanensis E542</name>
    <dbReference type="NCBI Taxonomy" id="2016101"/>
    <lineage>
        <taxon>Bacteria</taxon>
        <taxon>Bacillati</taxon>
        <taxon>Cyanobacteriota</taxon>
        <taxon>Cyanophyceae</taxon>
        <taxon>Acaryochloridales</taxon>
        <taxon>Thermosynechococcaceae</taxon>
        <taxon>Thermosynechococcus</taxon>
        <taxon>Thermosynechococcus sichuanensis</taxon>
    </lineage>
</organism>
<dbReference type="KEGG" id="tsq:D3A95_01250"/>
<evidence type="ECO:0000256" key="1">
    <source>
        <dbReference type="SAM" id="SignalP"/>
    </source>
</evidence>
<gene>
    <name evidence="2" type="ORF">D3A95_01250</name>
</gene>
<dbReference type="Proteomes" id="UP000261812">
    <property type="component" value="Chromosome"/>
</dbReference>
<dbReference type="EMBL" id="CP032152">
    <property type="protein sequence ID" value="QLL29664.1"/>
    <property type="molecule type" value="Genomic_DNA"/>
</dbReference>
<evidence type="ECO:0000313" key="2">
    <source>
        <dbReference type="EMBL" id="QLL29664.1"/>
    </source>
</evidence>
<evidence type="ECO:0008006" key="4">
    <source>
        <dbReference type="Google" id="ProtNLM"/>
    </source>
</evidence>
<keyword evidence="1" id="KW-0732">Signal</keyword>
<reference evidence="3" key="1">
    <citation type="submission" date="2018-09" db="EMBL/GenBank/DDBJ databases">
        <title>Complete genome sequence of thermophilic cyanobacteria strain Thermosynechococcus elongatus PKUAC-SCTE542.</title>
        <authorList>
            <person name="Liang Y."/>
            <person name="Tang J."/>
            <person name="Daroch M."/>
        </authorList>
    </citation>
    <scope>NUCLEOTIDE SEQUENCE [LARGE SCALE GENOMIC DNA]</scope>
    <source>
        <strain evidence="3">E542</strain>
    </source>
</reference>
<name>A0A7D6EWK4_9CYAN</name>
<accession>A0A7D6EWK4</accession>
<dbReference type="RefSeq" id="WP_181495651.1">
    <property type="nucleotide sequence ID" value="NZ_CP032152.1"/>
</dbReference>
<evidence type="ECO:0000313" key="3">
    <source>
        <dbReference type="Proteomes" id="UP000261812"/>
    </source>
</evidence>
<sequence>MNGWTSLLAVAVPLVVQAATPAPEMITRAIAIAAQQFGEEPEQISVVQVQPKVWSDGCLGLGGLRVDCAERLTPGWEITLTNPNAPYPQQWVYRSNQSGSLILWDAAGSRMIGTLIQRPQRLSPEELPPPLPEGVSFRVIRQSDASGNRPPSRTTILLYNDGRIVQQTTNARGETLSRTLRTVTPAQVSQFNQLLSDRRFERFNGFDFVPTPLERPLPIHLVSTPTATVRFAEANEYRLASDLVAVLRAWELLVAKGQLRDQISPETR</sequence>
<dbReference type="AlphaFoldDB" id="A0A7D6EWK4"/>
<feature type="signal peptide" evidence="1">
    <location>
        <begin position="1"/>
        <end position="18"/>
    </location>
</feature>
<proteinExistence type="predicted"/>